<feature type="binding site" evidence="7">
    <location>
        <position position="80"/>
    </location>
    <ligand>
        <name>S-adenosyl-L-methionine</name>
        <dbReference type="ChEBI" id="CHEBI:59789"/>
    </ligand>
</feature>
<dbReference type="OrthoDB" id="9806637at2"/>
<dbReference type="EMBL" id="CP024955">
    <property type="protein sequence ID" value="ATY84720.1"/>
    <property type="molecule type" value="Genomic_DNA"/>
</dbReference>
<name>A0A2K8N7Z5_9BACL</name>
<evidence type="ECO:0000256" key="4">
    <source>
        <dbReference type="ARBA" id="ARBA00022603"/>
    </source>
</evidence>
<evidence type="ECO:0000313" key="10">
    <source>
        <dbReference type="Proteomes" id="UP000231932"/>
    </source>
</evidence>
<comment type="function">
    <text evidence="7">Specifically methylates the N4 position of cytidine in position 1402 (C1402) of 16S rRNA.</text>
</comment>
<evidence type="ECO:0000256" key="1">
    <source>
        <dbReference type="ARBA" id="ARBA00010396"/>
    </source>
</evidence>
<dbReference type="Pfam" id="PF01795">
    <property type="entry name" value="Methyltransf_5"/>
    <property type="match status" value="1"/>
</dbReference>
<feature type="region of interest" description="Disordered" evidence="8">
    <location>
        <begin position="293"/>
        <end position="315"/>
    </location>
</feature>
<evidence type="ECO:0000256" key="2">
    <source>
        <dbReference type="ARBA" id="ARBA00022490"/>
    </source>
</evidence>
<evidence type="ECO:0000256" key="5">
    <source>
        <dbReference type="ARBA" id="ARBA00022679"/>
    </source>
</evidence>
<feature type="binding site" evidence="7">
    <location>
        <position position="102"/>
    </location>
    <ligand>
        <name>S-adenosyl-L-methionine</name>
        <dbReference type="ChEBI" id="CHEBI:59789"/>
    </ligand>
</feature>
<dbReference type="InterPro" id="IPR023397">
    <property type="entry name" value="SAM-dep_MeTrfase_MraW_recog"/>
</dbReference>
<comment type="similarity">
    <text evidence="1 7">Belongs to the methyltransferase superfamily. RsmH family.</text>
</comment>
<dbReference type="Gene3D" id="1.10.150.170">
    <property type="entry name" value="Putative methyltransferase TM0872, insert domain"/>
    <property type="match status" value="1"/>
</dbReference>
<dbReference type="SUPFAM" id="SSF81799">
    <property type="entry name" value="Putative methyltransferase TM0872, insert domain"/>
    <property type="match status" value="1"/>
</dbReference>
<dbReference type="Proteomes" id="UP000231932">
    <property type="component" value="Chromosome"/>
</dbReference>
<dbReference type="EC" id="2.1.1.199" evidence="7"/>
<feature type="binding site" evidence="7">
    <location>
        <position position="53"/>
    </location>
    <ligand>
        <name>S-adenosyl-L-methionine</name>
        <dbReference type="ChEBI" id="CHEBI:59789"/>
    </ligand>
</feature>
<dbReference type="InterPro" id="IPR002903">
    <property type="entry name" value="RsmH"/>
</dbReference>
<dbReference type="GO" id="GO:0070475">
    <property type="term" value="P:rRNA base methylation"/>
    <property type="evidence" value="ECO:0007669"/>
    <property type="project" value="UniProtKB-UniRule"/>
</dbReference>
<keyword evidence="6 7" id="KW-0949">S-adenosyl-L-methionine</keyword>
<organism evidence="9 10">
    <name type="scientific">Kyrpidia spormannii</name>
    <dbReference type="NCBI Taxonomy" id="2055160"/>
    <lineage>
        <taxon>Bacteria</taxon>
        <taxon>Bacillati</taxon>
        <taxon>Bacillota</taxon>
        <taxon>Bacilli</taxon>
        <taxon>Bacillales</taxon>
        <taxon>Alicyclobacillaceae</taxon>
        <taxon>Kyrpidia</taxon>
    </lineage>
</organism>
<dbReference type="RefSeq" id="WP_100667532.1">
    <property type="nucleotide sequence ID" value="NZ_CP024955.1"/>
</dbReference>
<evidence type="ECO:0000256" key="7">
    <source>
        <dbReference type="HAMAP-Rule" id="MF_01007"/>
    </source>
</evidence>
<protein>
    <recommendedName>
        <fullName evidence="7">Ribosomal RNA small subunit methyltransferase H</fullName>
        <ecNumber evidence="7">2.1.1.199</ecNumber>
    </recommendedName>
    <alternativeName>
        <fullName evidence="7">16S rRNA m(4)C1402 methyltransferase</fullName>
    </alternativeName>
    <alternativeName>
        <fullName evidence="7">rRNA (cytosine-N(4)-)-methyltransferase RsmH</fullName>
    </alternativeName>
</protein>
<keyword evidence="3 7" id="KW-0698">rRNA processing</keyword>
<dbReference type="HAMAP" id="MF_01007">
    <property type="entry name" value="16SrRNA_methyltr_H"/>
    <property type="match status" value="1"/>
</dbReference>
<dbReference type="FunFam" id="1.10.150.170:FF:000001">
    <property type="entry name" value="Ribosomal RNA small subunit methyltransferase H"/>
    <property type="match status" value="1"/>
</dbReference>
<keyword evidence="4 7" id="KW-0489">Methyltransferase</keyword>
<dbReference type="Gene3D" id="3.40.50.150">
    <property type="entry name" value="Vaccinia Virus protein VP39"/>
    <property type="match status" value="1"/>
</dbReference>
<dbReference type="AlphaFoldDB" id="A0A2K8N7Z5"/>
<proteinExistence type="inferred from homology"/>
<dbReference type="InterPro" id="IPR029063">
    <property type="entry name" value="SAM-dependent_MTases_sf"/>
</dbReference>
<dbReference type="PANTHER" id="PTHR11265">
    <property type="entry name" value="S-ADENOSYL-METHYLTRANSFERASE MRAW"/>
    <property type="match status" value="1"/>
</dbReference>
<comment type="catalytic activity">
    <reaction evidence="7">
        <text>cytidine(1402) in 16S rRNA + S-adenosyl-L-methionine = N(4)-methylcytidine(1402) in 16S rRNA + S-adenosyl-L-homocysteine + H(+)</text>
        <dbReference type="Rhea" id="RHEA:42928"/>
        <dbReference type="Rhea" id="RHEA-COMP:10286"/>
        <dbReference type="Rhea" id="RHEA-COMP:10287"/>
        <dbReference type="ChEBI" id="CHEBI:15378"/>
        <dbReference type="ChEBI" id="CHEBI:57856"/>
        <dbReference type="ChEBI" id="CHEBI:59789"/>
        <dbReference type="ChEBI" id="CHEBI:74506"/>
        <dbReference type="ChEBI" id="CHEBI:82748"/>
        <dbReference type="EC" id="2.1.1.199"/>
    </reaction>
</comment>
<keyword evidence="2 7" id="KW-0963">Cytoplasm</keyword>
<dbReference type="PANTHER" id="PTHR11265:SF0">
    <property type="entry name" value="12S RRNA N4-METHYLCYTIDINE METHYLTRANSFERASE"/>
    <property type="match status" value="1"/>
</dbReference>
<comment type="subcellular location">
    <subcellularLocation>
        <location evidence="7">Cytoplasm</location>
    </subcellularLocation>
</comment>
<feature type="binding site" evidence="7">
    <location>
        <begin position="33"/>
        <end position="35"/>
    </location>
    <ligand>
        <name>S-adenosyl-L-methionine</name>
        <dbReference type="ChEBI" id="CHEBI:59789"/>
    </ligand>
</feature>
<dbReference type="NCBIfam" id="TIGR00006">
    <property type="entry name" value="16S rRNA (cytosine(1402)-N(4))-methyltransferase RsmH"/>
    <property type="match status" value="1"/>
</dbReference>
<dbReference type="GO" id="GO:0071424">
    <property type="term" value="F:rRNA (cytosine-N4-)-methyltransferase activity"/>
    <property type="evidence" value="ECO:0007669"/>
    <property type="project" value="UniProtKB-UniRule"/>
</dbReference>
<evidence type="ECO:0000256" key="6">
    <source>
        <dbReference type="ARBA" id="ARBA00022691"/>
    </source>
</evidence>
<dbReference type="SUPFAM" id="SSF53335">
    <property type="entry name" value="S-adenosyl-L-methionine-dependent methyltransferases"/>
    <property type="match status" value="1"/>
</dbReference>
<dbReference type="GO" id="GO:0005737">
    <property type="term" value="C:cytoplasm"/>
    <property type="evidence" value="ECO:0007669"/>
    <property type="project" value="UniProtKB-SubCell"/>
</dbReference>
<evidence type="ECO:0000256" key="8">
    <source>
        <dbReference type="SAM" id="MobiDB-lite"/>
    </source>
</evidence>
<reference evidence="10" key="1">
    <citation type="submission" date="2017-11" db="EMBL/GenBank/DDBJ databases">
        <title>Complete Genome Sequence of Kyrpidia sp. Strain EA-1, a thermophilic, hydrogen-oxidizing Bacterium, isolated from the Azores.</title>
        <authorList>
            <person name="Reiner J.E."/>
            <person name="Lapp C.J."/>
            <person name="Bunk B."/>
            <person name="Gescher J."/>
        </authorList>
    </citation>
    <scope>NUCLEOTIDE SEQUENCE [LARGE SCALE GENOMIC DNA]</scope>
    <source>
        <strain evidence="10">EA-1</strain>
    </source>
</reference>
<keyword evidence="10" id="KW-1185">Reference proteome</keyword>
<evidence type="ECO:0000256" key="3">
    <source>
        <dbReference type="ARBA" id="ARBA00022552"/>
    </source>
</evidence>
<dbReference type="PIRSF" id="PIRSF004486">
    <property type="entry name" value="MraW"/>
    <property type="match status" value="1"/>
</dbReference>
<feature type="binding site" evidence="7">
    <location>
        <position position="109"/>
    </location>
    <ligand>
        <name>S-adenosyl-L-methionine</name>
        <dbReference type="ChEBI" id="CHEBI:59789"/>
    </ligand>
</feature>
<accession>A0A2K8N7Z5</accession>
<evidence type="ECO:0000313" key="9">
    <source>
        <dbReference type="EMBL" id="ATY84720.1"/>
    </source>
</evidence>
<keyword evidence="5 7" id="KW-0808">Transferase</keyword>
<sequence>MAFRHEPVLLNEVLAILQPRPGGLYVDGTVGGGGHAQAILEASAPDGRLIGIDQDDEALTASKERLTRYGGRVTTVKGNFRHIKEILWSLGVIEGVDGILLDVGLSSPQVDEAERGFSYRLDAPLDMRMDLSGTLTARDIVNSWPEAELARVVRDYGEERWAGRIAKAIVRRRQRQAIETTGELAELVKEAIPAASRRHGPHPARRTFQALRIAVNDELGALEEGVKGALDVLRPGGRLAVIAFHSLEDRIVKRILAEEARSCICPPEAPVCTCGRRPRVRLIGRRPIVPGPEELARNPRARSAKLRGAERLAQE</sequence>
<gene>
    <name evidence="7" type="primary">rsmH</name>
    <name evidence="9" type="ORF">CVV65_07080</name>
</gene>
<dbReference type="KEGG" id="kyr:CVV65_07080"/>